<sequence>MMWLKIKVLLWKSLQIRKRYWLRTIIETIVPCLLFFLINYVKSAFTGESATQPIVVNQTIKSPIPEETLYQNFRDIHSFGHFIYTPYNNETKQIMNMVQKHLEISNDNIEIAINEEDMLRMFKKRYNESSFISLSIAGFGIVFEETIKSQALSYKIRSLNEFWLTDNLFPPYEVPGPMDFGDEYLNYGFLALQLTIDKAFVLMSSNNKNGLNVTDYNLEIQSYPYASFLKDSTFQVVFNFFLPIFTVLSFLLMCSHTIKRVVEEKDTGVKELMKIMGLKPWMIWAGWILHNVFLYAISITVITYIVCFSSSNGEPQLLNHTNPLLFWIFLMMYMIAGVFFCFAISSLFNRPLIALIIGSTLWCLTFTLPQSFIKPTTSIQIQTLFTLLPNFAVSRAFIAISSLETQGVGLQFSTLFTTGKGGNSFSVGFILLMFVIDSFLYGLFAWYIDSVMPGKYGVAKPLNFFCKWPKRKTEDNVMVPIIKSNSRLFEEPPNNCEIGISVQNLHKRYGNFYAVNGVNLDLYKGQITALLGHNGAGKTTTMSIITGLFSPTYGTINFNGNDLFSNIDDFRQNLGLCPQHNLLFSYLTTLDHLIFFGMLKGLPLKTAKSEGLNLLKLLNILKKKDELVSKLSGGMKRKLSLAIALVGDPKILILDEPTSGMDPESRREMWDLLLSFRGTRTVLITTHFMEEADVLGDRIAIMDHGKVKCYGSSLFLKKAYGTGYNLTIVKEEPCDESIIVESIKKIIPGAEIESSLTAQVVINLPNDNTDQFPDVFRMLEFNRERFSIKGMGISCTTMEEVFLKAEKDIHDDDDVSSISTPVGAGTYQLIITKDDDCKVDQVTNLIQQYVPEFILMANMEMQIIFNLPARKRNQFGALFSALEYQKQNFRFKNAKITNSTTGDIYPKIENKKNSKLNNDFGDNNNQRSLATGDDGFEPKQPSYNDVTQTLMPKYTSGINLMKNQFKVLLEKKIVYTYRRWVLSLFFGIGPIMLGLLVMKASNYLMTTNETSQGLNVSLSTYKDSSVYYRAGDNFSENLEPIFAAISKSNKATVNETSSASNIINDLLKMCQDDVFNYRTNLMIAGDFNQTKSTVIYNTIAIHTPGIAVNLYSNALLQKLSGNNGSYISTVNEPIRLNNVNICDEGLGLQLVFVWMATFAPGLLYLIGYFIALPLNERVSGIKHLQIMTKLSPIMYWIACFVWDYFCYLIVAISALIGIYLMDTNGLFSNINELGALFTILLIYGWTAIFYAYVYSYFQKTLVNSMLLFISINYIIGMFLNVGLFSLKDLIRYRNSINPFNTLNIIRIISLIFPHFAYSACIAGFIEIAWENNMCKICKSSFTVEKCKNSIYTERKSYFVFKSSENQYGILEETLFLLFSSILYIIIILLIDYKVFHRLYQFVFNKIIGTGDSYKDVNEDPDVGGERDKVDAAKTHFNDASSPLLLVDDLVKKFSFRFTGVRGVSFAVSPGECFGLLGVNGAGKTTTFRILTGDTFPSKGDASILTDKLYKLSSNINQYVSMIGYCPQFDAINDQLTGRESLKLMAILRGIPPTNTKKHVDKWIKLLGLDEYKDRVCGNYSGGNKRKLNTAMALIGDPPVVFLDEPTSGVDPVARRNLWQLLAASQRGGQAVVLTSHSMDECEALCNRLTIMVDGVMKCIGNIQYLKNRYGQGYTIMIKLSYIENFNVTELKSDIERQFNPDINLKDEHKGLLHYHITNPNIPLSEIFGQMKVIKENYRAIEDYTISDTTLEQVFIAFAKKQAVLNVTK</sequence>
<dbReference type="InterPro" id="IPR027417">
    <property type="entry name" value="P-loop_NTPase"/>
</dbReference>
<dbReference type="GO" id="GO:0005319">
    <property type="term" value="F:lipid transporter activity"/>
    <property type="evidence" value="ECO:0007669"/>
    <property type="project" value="TreeGrafter"/>
</dbReference>
<gene>
    <name evidence="11" type="ORF">APHIGO_LOCUS10463</name>
</gene>
<evidence type="ECO:0000256" key="7">
    <source>
        <dbReference type="ARBA" id="ARBA00022989"/>
    </source>
</evidence>
<feature type="transmembrane region" description="Helical" evidence="9">
    <location>
        <begin position="20"/>
        <end position="41"/>
    </location>
</feature>
<dbReference type="Pfam" id="PF12698">
    <property type="entry name" value="ABC2_membrane_3"/>
    <property type="match status" value="2"/>
</dbReference>
<evidence type="ECO:0000313" key="12">
    <source>
        <dbReference type="Proteomes" id="UP001154329"/>
    </source>
</evidence>
<dbReference type="PROSITE" id="PS00211">
    <property type="entry name" value="ABC_TRANSPORTER_1"/>
    <property type="match status" value="1"/>
</dbReference>
<dbReference type="FunFam" id="3.40.50.300:FF:002470">
    <property type="entry name" value="ABC transporter, putative"/>
    <property type="match status" value="1"/>
</dbReference>
<name>A0A9P0JF52_APHGO</name>
<keyword evidence="4" id="KW-0677">Repeat</keyword>
<dbReference type="PANTHER" id="PTHR19229:SF250">
    <property type="entry name" value="ABC TRANSPORTER DOMAIN-CONTAINING PROTEIN-RELATED"/>
    <property type="match status" value="1"/>
</dbReference>
<feature type="transmembrane region" description="Helical" evidence="9">
    <location>
        <begin position="281"/>
        <end position="305"/>
    </location>
</feature>
<evidence type="ECO:0000256" key="9">
    <source>
        <dbReference type="SAM" id="Phobius"/>
    </source>
</evidence>
<evidence type="ECO:0000256" key="5">
    <source>
        <dbReference type="ARBA" id="ARBA00022741"/>
    </source>
</evidence>
<keyword evidence="3 9" id="KW-0812">Transmembrane</keyword>
<dbReference type="PANTHER" id="PTHR19229">
    <property type="entry name" value="ATP-BINDING CASSETTE TRANSPORTER SUBFAMILY A ABCA"/>
    <property type="match status" value="1"/>
</dbReference>
<dbReference type="InterPro" id="IPR013525">
    <property type="entry name" value="ABC2_TM"/>
</dbReference>
<dbReference type="GO" id="GO:0005524">
    <property type="term" value="F:ATP binding"/>
    <property type="evidence" value="ECO:0007669"/>
    <property type="project" value="UniProtKB-KW"/>
</dbReference>
<dbReference type="Pfam" id="PF00005">
    <property type="entry name" value="ABC_tran"/>
    <property type="match status" value="2"/>
</dbReference>
<feature type="transmembrane region" description="Helical" evidence="9">
    <location>
        <begin position="352"/>
        <end position="373"/>
    </location>
</feature>
<keyword evidence="2" id="KW-0813">Transport</keyword>
<comment type="subcellular location">
    <subcellularLocation>
        <location evidence="1">Membrane</location>
        <topology evidence="1">Multi-pass membrane protein</topology>
    </subcellularLocation>
</comment>
<dbReference type="InterPro" id="IPR003593">
    <property type="entry name" value="AAA+_ATPase"/>
</dbReference>
<organism evidence="11 12">
    <name type="scientific">Aphis gossypii</name>
    <name type="common">Cotton aphid</name>
    <dbReference type="NCBI Taxonomy" id="80765"/>
    <lineage>
        <taxon>Eukaryota</taxon>
        <taxon>Metazoa</taxon>
        <taxon>Ecdysozoa</taxon>
        <taxon>Arthropoda</taxon>
        <taxon>Hexapoda</taxon>
        <taxon>Insecta</taxon>
        <taxon>Pterygota</taxon>
        <taxon>Neoptera</taxon>
        <taxon>Paraneoptera</taxon>
        <taxon>Hemiptera</taxon>
        <taxon>Sternorrhyncha</taxon>
        <taxon>Aphidomorpha</taxon>
        <taxon>Aphidoidea</taxon>
        <taxon>Aphididae</taxon>
        <taxon>Aphidini</taxon>
        <taxon>Aphis</taxon>
        <taxon>Aphis</taxon>
    </lineage>
</organism>
<proteinExistence type="predicted"/>
<dbReference type="GO" id="GO:0140359">
    <property type="term" value="F:ABC-type transporter activity"/>
    <property type="evidence" value="ECO:0007669"/>
    <property type="project" value="InterPro"/>
</dbReference>
<dbReference type="CDD" id="cd03263">
    <property type="entry name" value="ABC_subfamily_A"/>
    <property type="match status" value="2"/>
</dbReference>
<dbReference type="PROSITE" id="PS50893">
    <property type="entry name" value="ABC_TRANSPORTER_2"/>
    <property type="match status" value="2"/>
</dbReference>
<evidence type="ECO:0000256" key="2">
    <source>
        <dbReference type="ARBA" id="ARBA00022448"/>
    </source>
</evidence>
<keyword evidence="7 9" id="KW-1133">Transmembrane helix</keyword>
<keyword evidence="6" id="KW-0067">ATP-binding</keyword>
<protein>
    <recommendedName>
        <fullName evidence="10">ABC transporter domain-containing protein</fullName>
    </recommendedName>
</protein>
<evidence type="ECO:0000256" key="4">
    <source>
        <dbReference type="ARBA" id="ARBA00022737"/>
    </source>
</evidence>
<keyword evidence="5" id="KW-0547">Nucleotide-binding</keyword>
<feature type="transmembrane region" description="Helical" evidence="9">
    <location>
        <begin position="1233"/>
        <end position="1253"/>
    </location>
</feature>
<dbReference type="InterPro" id="IPR017871">
    <property type="entry name" value="ABC_transporter-like_CS"/>
</dbReference>
<feature type="transmembrane region" description="Helical" evidence="9">
    <location>
        <begin position="236"/>
        <end position="255"/>
    </location>
</feature>
<feature type="transmembrane region" description="Helical" evidence="9">
    <location>
        <begin position="424"/>
        <end position="448"/>
    </location>
</feature>
<evidence type="ECO:0000256" key="3">
    <source>
        <dbReference type="ARBA" id="ARBA00022692"/>
    </source>
</evidence>
<dbReference type="InterPro" id="IPR026082">
    <property type="entry name" value="ABCA"/>
</dbReference>
<feature type="transmembrane region" description="Helical" evidence="9">
    <location>
        <begin position="1150"/>
        <end position="1173"/>
    </location>
</feature>
<evidence type="ECO:0000259" key="10">
    <source>
        <dbReference type="PROSITE" id="PS50893"/>
    </source>
</evidence>
<reference evidence="11" key="1">
    <citation type="submission" date="2022-02" db="EMBL/GenBank/DDBJ databases">
        <authorList>
            <person name="King R."/>
        </authorList>
    </citation>
    <scope>NUCLEOTIDE SEQUENCE</scope>
</reference>
<dbReference type="InterPro" id="IPR003439">
    <property type="entry name" value="ABC_transporter-like_ATP-bd"/>
</dbReference>
<evidence type="ECO:0000313" key="11">
    <source>
        <dbReference type="EMBL" id="CAH1736806.1"/>
    </source>
</evidence>
<feature type="transmembrane region" description="Helical" evidence="9">
    <location>
        <begin position="1265"/>
        <end position="1286"/>
    </location>
</feature>
<feature type="transmembrane region" description="Helical" evidence="9">
    <location>
        <begin position="1307"/>
        <end position="1329"/>
    </location>
</feature>
<dbReference type="GO" id="GO:0016020">
    <property type="term" value="C:membrane"/>
    <property type="evidence" value="ECO:0007669"/>
    <property type="project" value="UniProtKB-SubCell"/>
</dbReference>
<accession>A0A9P0JF52</accession>
<keyword evidence="8 9" id="KW-0472">Membrane</keyword>
<dbReference type="Pfam" id="PF23321">
    <property type="entry name" value="R1_ABCA1"/>
    <property type="match status" value="1"/>
</dbReference>
<dbReference type="Gene3D" id="3.40.50.300">
    <property type="entry name" value="P-loop containing nucleotide triphosphate hydrolases"/>
    <property type="match status" value="2"/>
</dbReference>
<dbReference type="Proteomes" id="UP001154329">
    <property type="component" value="Chromosome 4"/>
</dbReference>
<feature type="transmembrane region" description="Helical" evidence="9">
    <location>
        <begin position="980"/>
        <end position="998"/>
    </location>
</feature>
<dbReference type="InterPro" id="IPR056264">
    <property type="entry name" value="R2_ABCA1-4-like"/>
</dbReference>
<evidence type="ECO:0000256" key="6">
    <source>
        <dbReference type="ARBA" id="ARBA00022840"/>
    </source>
</evidence>
<keyword evidence="12" id="KW-1185">Reference proteome</keyword>
<dbReference type="EMBL" id="OU899037">
    <property type="protein sequence ID" value="CAH1736806.1"/>
    <property type="molecule type" value="Genomic_DNA"/>
</dbReference>
<evidence type="ECO:0000256" key="1">
    <source>
        <dbReference type="ARBA" id="ARBA00004141"/>
    </source>
</evidence>
<evidence type="ECO:0000256" key="8">
    <source>
        <dbReference type="ARBA" id="ARBA00023136"/>
    </source>
</evidence>
<dbReference type="FunFam" id="3.40.50.300:FF:000298">
    <property type="entry name" value="ATP-binding cassette sub-family A member 12"/>
    <property type="match status" value="1"/>
</dbReference>
<feature type="transmembrane region" description="Helical" evidence="9">
    <location>
        <begin position="379"/>
        <end position="403"/>
    </location>
</feature>
<feature type="transmembrane region" description="Helical" evidence="9">
    <location>
        <begin position="1193"/>
        <end position="1221"/>
    </location>
</feature>
<feature type="domain" description="ABC transporter" evidence="10">
    <location>
        <begin position="500"/>
        <end position="729"/>
    </location>
</feature>
<feature type="domain" description="ABC transporter" evidence="10">
    <location>
        <begin position="1444"/>
        <end position="1678"/>
    </location>
</feature>
<reference evidence="11" key="2">
    <citation type="submission" date="2022-10" db="EMBL/GenBank/DDBJ databases">
        <authorList>
            <consortium name="ENA_rothamsted_submissions"/>
            <consortium name="culmorum"/>
            <person name="King R."/>
        </authorList>
    </citation>
    <scope>NUCLEOTIDE SEQUENCE</scope>
</reference>
<dbReference type="SMART" id="SM00382">
    <property type="entry name" value="AAA"/>
    <property type="match status" value="2"/>
</dbReference>
<dbReference type="SUPFAM" id="SSF52540">
    <property type="entry name" value="P-loop containing nucleoside triphosphate hydrolases"/>
    <property type="match status" value="2"/>
</dbReference>
<feature type="transmembrane region" description="Helical" evidence="9">
    <location>
        <begin position="325"/>
        <end position="345"/>
    </location>
</feature>
<feature type="transmembrane region" description="Helical" evidence="9">
    <location>
        <begin position="1374"/>
        <end position="1395"/>
    </location>
</feature>
<dbReference type="GO" id="GO:0016887">
    <property type="term" value="F:ATP hydrolysis activity"/>
    <property type="evidence" value="ECO:0007669"/>
    <property type="project" value="InterPro"/>
</dbReference>